<evidence type="ECO:0000256" key="2">
    <source>
        <dbReference type="ARBA" id="ARBA00022771"/>
    </source>
</evidence>
<accession>A0ABS8BVZ7</accession>
<keyword evidence="2" id="KW-0863">Zinc-finger</keyword>
<dbReference type="InterPro" id="IPR000962">
    <property type="entry name" value="Znf_DskA_TraR"/>
</dbReference>
<evidence type="ECO:0000256" key="3">
    <source>
        <dbReference type="ARBA" id="ARBA00022833"/>
    </source>
</evidence>
<gene>
    <name evidence="7" type="ORF">LGQ03_10710</name>
</gene>
<protein>
    <submittedName>
        <fullName evidence="7">DksA/TraR family C4-type zinc finger protein</fullName>
    </submittedName>
</protein>
<keyword evidence="8" id="KW-1185">Reference proteome</keyword>
<dbReference type="PANTHER" id="PTHR38777">
    <property type="entry name" value="FELS-2 PROPHAGE PROTEIN"/>
    <property type="match status" value="1"/>
</dbReference>
<evidence type="ECO:0000256" key="4">
    <source>
        <dbReference type="PROSITE-ProRule" id="PRU00510"/>
    </source>
</evidence>
<dbReference type="Proteomes" id="UP001138961">
    <property type="component" value="Unassembled WGS sequence"/>
</dbReference>
<feature type="zinc finger region" description="dksA C4-type" evidence="4">
    <location>
        <begin position="40"/>
        <end position="64"/>
    </location>
</feature>
<evidence type="ECO:0000256" key="5">
    <source>
        <dbReference type="SAM" id="MobiDB-lite"/>
    </source>
</evidence>
<name>A0ABS8BVZ7_9RHOB</name>
<comment type="caution">
    <text evidence="7">The sequence shown here is derived from an EMBL/GenBank/DDBJ whole genome shotgun (WGS) entry which is preliminary data.</text>
</comment>
<dbReference type="RefSeq" id="WP_226748384.1">
    <property type="nucleotide sequence ID" value="NZ_JAJATZ010000004.1"/>
</dbReference>
<keyword evidence="1" id="KW-0479">Metal-binding</keyword>
<evidence type="ECO:0000259" key="6">
    <source>
        <dbReference type="Pfam" id="PF01258"/>
    </source>
</evidence>
<evidence type="ECO:0000313" key="7">
    <source>
        <dbReference type="EMBL" id="MCB5199711.1"/>
    </source>
</evidence>
<dbReference type="NCBIfam" id="NF008243">
    <property type="entry name" value="PRK11019.1"/>
    <property type="match status" value="1"/>
</dbReference>
<proteinExistence type="predicted"/>
<dbReference type="EMBL" id="JAJATZ010000004">
    <property type="protein sequence ID" value="MCB5199711.1"/>
    <property type="molecule type" value="Genomic_DNA"/>
</dbReference>
<dbReference type="Gene3D" id="1.20.120.910">
    <property type="entry name" value="DksA, coiled-coil domain"/>
    <property type="match status" value="1"/>
</dbReference>
<organism evidence="7 8">
    <name type="scientific">Loktanella gaetbuli</name>
    <dbReference type="NCBI Taxonomy" id="2881335"/>
    <lineage>
        <taxon>Bacteria</taxon>
        <taxon>Pseudomonadati</taxon>
        <taxon>Pseudomonadota</taxon>
        <taxon>Alphaproteobacteria</taxon>
        <taxon>Rhodobacterales</taxon>
        <taxon>Roseobacteraceae</taxon>
        <taxon>Loktanella</taxon>
    </lineage>
</organism>
<dbReference type="PROSITE" id="PS51128">
    <property type="entry name" value="ZF_DKSA_2"/>
    <property type="match status" value="1"/>
</dbReference>
<dbReference type="SUPFAM" id="SSF57716">
    <property type="entry name" value="Glucocorticoid receptor-like (DNA-binding domain)"/>
    <property type="match status" value="1"/>
</dbReference>
<dbReference type="PANTHER" id="PTHR38777:SF1">
    <property type="entry name" value="DNAK SUPPRESSOR PROTEIN"/>
    <property type="match status" value="1"/>
</dbReference>
<sequence>MAGGWTRDGAVGEQIEASIQDELARLKARQGTRGESLTHCAECEDPIPERRRAAIPGVTLCVSCQQDRDGRNRVHSGGFNRRGSKDSQLK</sequence>
<reference evidence="7" key="1">
    <citation type="submission" date="2021-10" db="EMBL/GenBank/DDBJ databases">
        <title>Loktanella gaetbuli sp. nov., isolated from a tidal flat.</title>
        <authorList>
            <person name="Park S."/>
            <person name="Yoon J.-H."/>
        </authorList>
    </citation>
    <scope>NUCLEOTIDE SEQUENCE</scope>
    <source>
        <strain evidence="7">TSTF-M6</strain>
    </source>
</reference>
<evidence type="ECO:0000256" key="1">
    <source>
        <dbReference type="ARBA" id="ARBA00022723"/>
    </source>
</evidence>
<dbReference type="Pfam" id="PF01258">
    <property type="entry name" value="zf-dskA_traR"/>
    <property type="match status" value="1"/>
</dbReference>
<feature type="region of interest" description="Disordered" evidence="5">
    <location>
        <begin position="69"/>
        <end position="90"/>
    </location>
</feature>
<feature type="domain" description="Zinc finger DksA/TraR C4-type" evidence="6">
    <location>
        <begin position="38"/>
        <end position="68"/>
    </location>
</feature>
<keyword evidence="3" id="KW-0862">Zinc</keyword>
<evidence type="ECO:0000313" key="8">
    <source>
        <dbReference type="Proteomes" id="UP001138961"/>
    </source>
</evidence>